<proteinExistence type="inferred from homology"/>
<evidence type="ECO:0000313" key="4">
    <source>
        <dbReference type="EMBL" id="MDC8014649.1"/>
    </source>
</evidence>
<dbReference type="InterPro" id="IPR002068">
    <property type="entry name" value="A-crystallin/Hsp20_dom"/>
</dbReference>
<dbReference type="PANTHER" id="PTHR11527">
    <property type="entry name" value="HEAT-SHOCK PROTEIN 20 FAMILY MEMBER"/>
    <property type="match status" value="1"/>
</dbReference>
<dbReference type="PROSITE" id="PS01031">
    <property type="entry name" value="SHSP"/>
    <property type="match status" value="1"/>
</dbReference>
<organism evidence="4 5">
    <name type="scientific">Tahibacter soli</name>
    <dbReference type="NCBI Taxonomy" id="2983605"/>
    <lineage>
        <taxon>Bacteria</taxon>
        <taxon>Pseudomonadati</taxon>
        <taxon>Pseudomonadota</taxon>
        <taxon>Gammaproteobacteria</taxon>
        <taxon>Lysobacterales</taxon>
        <taxon>Rhodanobacteraceae</taxon>
        <taxon>Tahibacter</taxon>
    </lineage>
</organism>
<evidence type="ECO:0000256" key="2">
    <source>
        <dbReference type="RuleBase" id="RU003616"/>
    </source>
</evidence>
<dbReference type="InterPro" id="IPR031107">
    <property type="entry name" value="Small_HSP"/>
</dbReference>
<evidence type="ECO:0000256" key="1">
    <source>
        <dbReference type="PROSITE-ProRule" id="PRU00285"/>
    </source>
</evidence>
<dbReference type="CDD" id="cd06464">
    <property type="entry name" value="ACD_sHsps-like"/>
    <property type="match status" value="1"/>
</dbReference>
<comment type="similarity">
    <text evidence="1 2">Belongs to the small heat shock protein (HSP20) family.</text>
</comment>
<comment type="caution">
    <text evidence="4">The sequence shown here is derived from an EMBL/GenBank/DDBJ whole genome shotgun (WGS) entry which is preliminary data.</text>
</comment>
<dbReference type="Pfam" id="PF00011">
    <property type="entry name" value="HSP20"/>
    <property type="match status" value="1"/>
</dbReference>
<keyword evidence="5" id="KW-1185">Reference proteome</keyword>
<sequence>MNTLRFQPWSGNTVTFQDEFKNMMNRFLRTDDADQSDVVTSQWAPRVDIREEDHRFVLAADVPGVDPNEIEIQMDRGVLSIRGERKIQIAKEDGKFTRVERSHGVFYRRFALPDSADPAGISASGKLGVLEISIPKRPESAPRRIAIQTQ</sequence>
<dbReference type="AlphaFoldDB" id="A0A9X3YLQ2"/>
<evidence type="ECO:0000313" key="5">
    <source>
        <dbReference type="Proteomes" id="UP001139971"/>
    </source>
</evidence>
<feature type="domain" description="SHSP" evidence="3">
    <location>
        <begin position="38"/>
        <end position="150"/>
    </location>
</feature>
<dbReference type="EMBL" id="JAOVZO020000018">
    <property type="protein sequence ID" value="MDC8014649.1"/>
    <property type="molecule type" value="Genomic_DNA"/>
</dbReference>
<dbReference type="Gene3D" id="2.60.40.790">
    <property type="match status" value="1"/>
</dbReference>
<protein>
    <submittedName>
        <fullName evidence="4">HSP20 family small heat-shock protein</fullName>
    </submittedName>
</protein>
<accession>A0A9X3YLQ2</accession>
<dbReference type="SUPFAM" id="SSF49764">
    <property type="entry name" value="HSP20-like chaperones"/>
    <property type="match status" value="1"/>
</dbReference>
<reference evidence="4" key="1">
    <citation type="submission" date="2023-02" db="EMBL/GenBank/DDBJ databases">
        <title>Tahibacter soli sp. nov. isolated from soil.</title>
        <authorList>
            <person name="Baek J.H."/>
            <person name="Lee J.K."/>
            <person name="Choi D.G."/>
            <person name="Jeon C.O."/>
        </authorList>
    </citation>
    <scope>NUCLEOTIDE SEQUENCE</scope>
    <source>
        <strain evidence="4">BL</strain>
    </source>
</reference>
<dbReference type="Proteomes" id="UP001139971">
    <property type="component" value="Unassembled WGS sequence"/>
</dbReference>
<dbReference type="InterPro" id="IPR008978">
    <property type="entry name" value="HSP20-like_chaperone"/>
</dbReference>
<dbReference type="RefSeq" id="WP_263542139.1">
    <property type="nucleotide sequence ID" value="NZ_JAOVZO020000018.1"/>
</dbReference>
<evidence type="ECO:0000259" key="3">
    <source>
        <dbReference type="PROSITE" id="PS01031"/>
    </source>
</evidence>
<name>A0A9X3YLQ2_9GAMM</name>
<gene>
    <name evidence="4" type="ORF">OD750_019045</name>
</gene>